<dbReference type="Proteomes" id="UP000054621">
    <property type="component" value="Unassembled WGS sequence"/>
</dbReference>
<dbReference type="GO" id="GO:0106141">
    <property type="term" value="F:flavin prenyltransferase activity"/>
    <property type="evidence" value="ECO:0007669"/>
    <property type="project" value="UniProtKB-EC"/>
</dbReference>
<comment type="function">
    <text evidence="7">Flavin prenyltransferase that catalyzes the synthesis of the prenylated FMN cofactor (prenyl-FMN) for 4-hydroxy-3-polyprenylbenzoic acid decarboxylase UbiD. The prenyltransferase is metal-independent and links a dimethylallyl moiety from dimethylallyl monophosphate (DMAP) to the flavin N5 and C6 atoms of FMN.</text>
</comment>
<dbReference type="Gene3D" id="3.40.50.1950">
    <property type="entry name" value="Flavin prenyltransferase-like"/>
    <property type="match status" value="1"/>
</dbReference>
<feature type="binding site" evidence="7">
    <location>
        <begin position="12"/>
        <end position="14"/>
    </location>
    <ligand>
        <name>FMN</name>
        <dbReference type="ChEBI" id="CHEBI:58210"/>
    </ligand>
</feature>
<evidence type="ECO:0000256" key="4">
    <source>
        <dbReference type="ARBA" id="ARBA00022679"/>
    </source>
</evidence>
<dbReference type="Pfam" id="PF02441">
    <property type="entry name" value="Flavoprotein"/>
    <property type="match status" value="1"/>
</dbReference>
<protein>
    <recommendedName>
        <fullName evidence="7">Flavin prenyltransferase UbiX</fullName>
        <ecNumber evidence="7">2.5.1.129</ecNumber>
    </recommendedName>
</protein>
<comment type="similarity">
    <text evidence="6 7">Belongs to the UbiX/PAD1 family.</text>
</comment>
<reference evidence="9 10" key="1">
    <citation type="submission" date="2015-11" db="EMBL/GenBank/DDBJ databases">
        <title>Genomic analysis of 38 Legionella species identifies large and diverse effector repertoires.</title>
        <authorList>
            <person name="Burstein D."/>
            <person name="Amaro F."/>
            <person name="Zusman T."/>
            <person name="Lifshitz Z."/>
            <person name="Cohen O."/>
            <person name="Gilbert J.A."/>
            <person name="Pupko T."/>
            <person name="Shuman H.A."/>
            <person name="Segal G."/>
        </authorList>
    </citation>
    <scope>NUCLEOTIDE SEQUENCE [LARGE SCALE GENOMIC DNA]</scope>
    <source>
        <strain evidence="9 10">Mt.St.Helens-4</strain>
    </source>
</reference>
<evidence type="ECO:0000256" key="5">
    <source>
        <dbReference type="ARBA" id="ARBA00050612"/>
    </source>
</evidence>
<comment type="catalytic activity">
    <reaction evidence="5 7">
        <text>dimethylallyl phosphate + FMNH2 = prenylated FMNH2 + phosphate</text>
        <dbReference type="Rhea" id="RHEA:37743"/>
        <dbReference type="ChEBI" id="CHEBI:43474"/>
        <dbReference type="ChEBI" id="CHEBI:57618"/>
        <dbReference type="ChEBI" id="CHEBI:87467"/>
        <dbReference type="ChEBI" id="CHEBI:88052"/>
        <dbReference type="EC" id="2.5.1.129"/>
    </reaction>
</comment>
<feature type="binding site" evidence="7">
    <location>
        <begin position="89"/>
        <end position="92"/>
    </location>
    <ligand>
        <name>FMN</name>
        <dbReference type="ChEBI" id="CHEBI:58210"/>
    </ligand>
</feature>
<proteinExistence type="inferred from homology"/>
<feature type="binding site" evidence="7">
    <location>
        <position position="170"/>
    </location>
    <ligand>
        <name>dimethylallyl phosphate</name>
        <dbReference type="ChEBI" id="CHEBI:88052"/>
    </ligand>
</feature>
<feature type="binding site" evidence="7">
    <location>
        <position position="38"/>
    </location>
    <ligand>
        <name>FMN</name>
        <dbReference type="ChEBI" id="CHEBI:58210"/>
    </ligand>
</feature>
<keyword evidence="4 7" id="KW-0808">Transferase</keyword>
<accession>A0A0W0YJ64</accession>
<evidence type="ECO:0000313" key="10">
    <source>
        <dbReference type="Proteomes" id="UP000054621"/>
    </source>
</evidence>
<dbReference type="EMBL" id="LNYV01000029">
    <property type="protein sequence ID" value="KTD56928.1"/>
    <property type="molecule type" value="Genomic_DNA"/>
</dbReference>
<evidence type="ECO:0000256" key="1">
    <source>
        <dbReference type="ARBA" id="ARBA00022602"/>
    </source>
</evidence>
<evidence type="ECO:0000256" key="2">
    <source>
        <dbReference type="ARBA" id="ARBA00022630"/>
    </source>
</evidence>
<dbReference type="PANTHER" id="PTHR43374:SF1">
    <property type="entry name" value="FLAVIN PRENYLTRANSFERASE PAD1, MITOCHONDRIAL"/>
    <property type="match status" value="1"/>
</dbReference>
<dbReference type="InterPro" id="IPR036551">
    <property type="entry name" value="Flavin_trans-like"/>
</dbReference>
<dbReference type="GO" id="GO:0016831">
    <property type="term" value="F:carboxy-lyase activity"/>
    <property type="evidence" value="ECO:0007669"/>
    <property type="project" value="TreeGrafter"/>
</dbReference>
<keyword evidence="1 7" id="KW-0637">Prenyltransferase</keyword>
<comment type="caution">
    <text evidence="9">The sequence shown here is derived from an EMBL/GenBank/DDBJ whole genome shotgun (WGS) entry which is preliminary data.</text>
</comment>
<dbReference type="SUPFAM" id="SSF52507">
    <property type="entry name" value="Homo-oligomeric flavin-containing Cys decarboxylases, HFCD"/>
    <property type="match status" value="1"/>
</dbReference>
<dbReference type="eggNOG" id="COG0163">
    <property type="taxonomic scope" value="Bacteria"/>
</dbReference>
<keyword evidence="2 7" id="KW-0285">Flavoprotein</keyword>
<organism evidence="9 10">
    <name type="scientific">Legionella sainthelensi</name>
    <dbReference type="NCBI Taxonomy" id="28087"/>
    <lineage>
        <taxon>Bacteria</taxon>
        <taxon>Pseudomonadati</taxon>
        <taxon>Pseudomonadota</taxon>
        <taxon>Gammaproteobacteria</taxon>
        <taxon>Legionellales</taxon>
        <taxon>Legionellaceae</taxon>
        <taxon>Legionella</taxon>
    </lineage>
</organism>
<feature type="binding site" evidence="7">
    <location>
        <position position="124"/>
    </location>
    <ligand>
        <name>FMN</name>
        <dbReference type="ChEBI" id="CHEBI:58210"/>
    </ligand>
</feature>
<evidence type="ECO:0000313" key="9">
    <source>
        <dbReference type="EMBL" id="KTD56928.1"/>
    </source>
</evidence>
<dbReference type="FunFam" id="3.40.50.1950:FF:000001">
    <property type="entry name" value="Flavin prenyltransferase UbiX"/>
    <property type="match status" value="1"/>
</dbReference>
<dbReference type="PANTHER" id="PTHR43374">
    <property type="entry name" value="FLAVIN PRENYLTRANSFERASE"/>
    <property type="match status" value="1"/>
</dbReference>
<keyword evidence="9" id="KW-0456">Lyase</keyword>
<evidence type="ECO:0000256" key="6">
    <source>
        <dbReference type="ARBA" id="ARBA00060793"/>
    </source>
</evidence>
<dbReference type="RefSeq" id="WP_027271916.1">
    <property type="nucleotide sequence ID" value="NZ_CAAAJE010000027.1"/>
</dbReference>
<dbReference type="OrthoDB" id="9781577at2"/>
<keyword evidence="3 7" id="KW-0288">FMN</keyword>
<dbReference type="AlphaFoldDB" id="A0A0W0YJ64"/>
<comment type="caution">
    <text evidence="7">Lacks conserved residue(s) required for the propagation of feature annotation.</text>
</comment>
<feature type="domain" description="Flavoprotein" evidence="8">
    <location>
        <begin position="4"/>
        <end position="174"/>
    </location>
</feature>
<dbReference type="STRING" id="28087.Lsai_1905"/>
<evidence type="ECO:0000256" key="7">
    <source>
        <dbReference type="HAMAP-Rule" id="MF_01984"/>
    </source>
</evidence>
<sequence>MKKKRIIIGITGASGIIYGIRLLELLANTEYETHLIVSKAAQQTRACESELSAADLAQLADKHYPIYDISACISSGSYLTAGMIIAPCSMRTLADIACGTTSNLLTRAADVVLKERRRLVLMVRETPLHLGHIENMKRITEIGAIIAPPTPAFYNNPQTIDDIVTHSVGRVLDLFDIDIKSIKRWQGNKKNNYAT</sequence>
<name>A0A0W0YJ64_9GAMM</name>
<evidence type="ECO:0000256" key="3">
    <source>
        <dbReference type="ARBA" id="ARBA00022643"/>
    </source>
</evidence>
<dbReference type="NCBIfam" id="TIGR00421">
    <property type="entry name" value="ubiX_pad"/>
    <property type="match status" value="1"/>
</dbReference>
<dbReference type="NCBIfam" id="NF004685">
    <property type="entry name" value="PRK06029.1"/>
    <property type="match status" value="1"/>
</dbReference>
<dbReference type="InterPro" id="IPR004507">
    <property type="entry name" value="UbiX-like"/>
</dbReference>
<dbReference type="InterPro" id="IPR003382">
    <property type="entry name" value="Flavoprotein"/>
</dbReference>
<feature type="binding site" evidence="7">
    <location>
        <position position="154"/>
    </location>
    <ligand>
        <name>dimethylallyl phosphate</name>
        <dbReference type="ChEBI" id="CHEBI:88052"/>
    </ligand>
</feature>
<dbReference type="PATRIC" id="fig|28087.4.peg.2041"/>
<dbReference type="HAMAP" id="MF_01984">
    <property type="entry name" value="ubiX_pad"/>
    <property type="match status" value="1"/>
</dbReference>
<gene>
    <name evidence="7 9" type="primary">ubiX</name>
    <name evidence="9" type="ORF">Lsai_1905</name>
</gene>
<evidence type="ECO:0000259" key="8">
    <source>
        <dbReference type="Pfam" id="PF02441"/>
    </source>
</evidence>
<dbReference type="EC" id="2.5.1.129" evidence="7"/>